<dbReference type="AlphaFoldDB" id="A0A2S4K137"/>
<evidence type="ECO:0000313" key="2">
    <source>
        <dbReference type="EMBL" id="POR05469.1"/>
    </source>
</evidence>
<dbReference type="Gene3D" id="3.40.1190.20">
    <property type="match status" value="1"/>
</dbReference>
<dbReference type="Proteomes" id="UP000237350">
    <property type="component" value="Unassembled WGS sequence"/>
</dbReference>
<sequence>MWQNAGYPRSPGKDLSKIGPNRAKLSPRENRTTLTGSIAGLPGRRHEDGTEASLLGEAPMNVTIAGIGAPYLEYPRKAHHDPARGILGGSVAVALFHAAQLLRPRGIPVSLYGLRGNDSAGNRLVELLSRTSIHWDHFIQTPGETPQARYARDDKSPGEGADPPSQPAGPPELFYTPGVTETFRLKHIPESFYRHSITTFESTGTLAPLLSGLHKAVDRARAAGALTIVHDAPDSFLIPEGTSPGNHSDDSNTRSSCFHAAGGGSEALQPAWTATELLILTETRALALTGRSGASEAAREFLRRGVSAVVIACTGGDILFRSSAGTFQPREESLTTQPLPAYWEPFTGALVASLAEQMDQGKQALDLHQAVRWGIATSEYCRTQGSALASQHRPREKRERIREIFLTLS</sequence>
<name>A0A2S4K137_9SPIO</name>
<proteinExistence type="predicted"/>
<evidence type="ECO:0000313" key="3">
    <source>
        <dbReference type="Proteomes" id="UP000237350"/>
    </source>
</evidence>
<feature type="region of interest" description="Disordered" evidence="1">
    <location>
        <begin position="1"/>
        <end position="36"/>
    </location>
</feature>
<accession>A0A2S4K137</accession>
<organism evidence="2 3">
    <name type="scientific">Alkalispirochaeta sphaeroplastigenens</name>
    <dbReference type="NCBI Taxonomy" id="1187066"/>
    <lineage>
        <taxon>Bacteria</taxon>
        <taxon>Pseudomonadati</taxon>
        <taxon>Spirochaetota</taxon>
        <taxon>Spirochaetia</taxon>
        <taxon>Spirochaetales</taxon>
        <taxon>Spirochaetaceae</taxon>
        <taxon>Alkalispirochaeta</taxon>
    </lineage>
</organism>
<dbReference type="EMBL" id="LPWH01000002">
    <property type="protein sequence ID" value="POR05469.1"/>
    <property type="molecule type" value="Genomic_DNA"/>
</dbReference>
<evidence type="ECO:0008006" key="4">
    <source>
        <dbReference type="Google" id="ProtNLM"/>
    </source>
</evidence>
<evidence type="ECO:0000256" key="1">
    <source>
        <dbReference type="SAM" id="MobiDB-lite"/>
    </source>
</evidence>
<keyword evidence="3" id="KW-1185">Reference proteome</keyword>
<comment type="caution">
    <text evidence="2">The sequence shown here is derived from an EMBL/GenBank/DDBJ whole genome shotgun (WGS) entry which is preliminary data.</text>
</comment>
<protein>
    <recommendedName>
        <fullName evidence="4">Carbohydrate kinase PfkB domain-containing protein</fullName>
    </recommendedName>
</protein>
<dbReference type="GO" id="GO:0003824">
    <property type="term" value="F:catalytic activity"/>
    <property type="evidence" value="ECO:0007669"/>
    <property type="project" value="UniProtKB-ARBA"/>
</dbReference>
<dbReference type="InterPro" id="IPR029056">
    <property type="entry name" value="Ribokinase-like"/>
</dbReference>
<dbReference type="SUPFAM" id="SSF53613">
    <property type="entry name" value="Ribokinase-like"/>
    <property type="match status" value="1"/>
</dbReference>
<reference evidence="3" key="1">
    <citation type="submission" date="2015-12" db="EMBL/GenBank/DDBJ databases">
        <authorList>
            <person name="Lodha T.D."/>
            <person name="Chintalapati S."/>
            <person name="Chintalapati V.R."/>
            <person name="Sravanthi T."/>
        </authorList>
    </citation>
    <scope>NUCLEOTIDE SEQUENCE [LARGE SCALE GENOMIC DNA]</scope>
    <source>
        <strain evidence="3">JC133</strain>
    </source>
</reference>
<gene>
    <name evidence="2" type="ORF">AU468_00930</name>
</gene>
<feature type="region of interest" description="Disordered" evidence="1">
    <location>
        <begin position="143"/>
        <end position="174"/>
    </location>
</feature>